<dbReference type="EMBL" id="JAEVLS010000003">
    <property type="protein sequence ID" value="MBM0106494.1"/>
    <property type="molecule type" value="Genomic_DNA"/>
</dbReference>
<keyword evidence="4" id="KW-1185">Reference proteome</keyword>
<dbReference type="InterPro" id="IPR052906">
    <property type="entry name" value="Type_IV_Methyl-Rstrct_Enzyme"/>
</dbReference>
<dbReference type="InterPro" id="IPR011856">
    <property type="entry name" value="tRNA_endonuc-like_dom_sf"/>
</dbReference>
<dbReference type="SUPFAM" id="SSF52980">
    <property type="entry name" value="Restriction endonuclease-like"/>
    <property type="match status" value="1"/>
</dbReference>
<reference evidence="3 4" key="1">
    <citation type="journal article" date="2021" name="Int. J. Syst. Evol. Microbiol.">
        <title>Steroidobacter gossypii sp. nov., isolated from soil of cotton cropping field.</title>
        <authorList>
            <person name="Huang R."/>
            <person name="Yang S."/>
            <person name="Zhen C."/>
            <person name="Liu W."/>
        </authorList>
    </citation>
    <scope>NUCLEOTIDE SEQUENCE [LARGE SCALE GENOMIC DNA]</scope>
    <source>
        <strain evidence="3 4">S1-65</strain>
    </source>
</reference>
<accession>A0ABS1WZT4</accession>
<feature type="domain" description="Restriction system protein Mrr-like N-terminal" evidence="2">
    <location>
        <begin position="5"/>
        <end position="89"/>
    </location>
</feature>
<gene>
    <name evidence="3" type="ORF">JM946_17330</name>
</gene>
<keyword evidence="3" id="KW-0378">Hydrolase</keyword>
<dbReference type="Proteomes" id="UP000661077">
    <property type="component" value="Unassembled WGS sequence"/>
</dbReference>
<dbReference type="Pfam" id="PF04471">
    <property type="entry name" value="Mrr_cat"/>
    <property type="match status" value="1"/>
</dbReference>
<evidence type="ECO:0000259" key="2">
    <source>
        <dbReference type="Pfam" id="PF14338"/>
    </source>
</evidence>
<dbReference type="Pfam" id="PF14338">
    <property type="entry name" value="Mrr_N"/>
    <property type="match status" value="1"/>
</dbReference>
<dbReference type="InterPro" id="IPR025745">
    <property type="entry name" value="Mrr-like_N_dom"/>
</dbReference>
<dbReference type="RefSeq" id="WP_203168592.1">
    <property type="nucleotide sequence ID" value="NZ_JAEVLS010000003.1"/>
</dbReference>
<sequence>MIPDYQALMLPVLRFAKDRPIQAKEVIQGLADEIGLTAEEREQLLPSGRHRMFDNRVHWAKTYLKQAGLLSYPRRGFLVATEAGQKVLSQRIDRIDVTFLKGFEAFRAFLERRRADQDDLALAPEPIAASAATPDETLRLAHAQINSALGAELLERVRNASSEFFEHVIIALLSAMGYGGVSPSATQVLGRTGDDGVDGVVNQDALGVDRIYVQAKRYGRRNSISAGDIRDFFGALNLKKAHKGIFFTTSSFSPSAMQTASGLSVRIVLIDGEQLSNLMIQYGVGCRTEETLHLKKIDDDFFEDI</sequence>
<evidence type="ECO:0000259" key="1">
    <source>
        <dbReference type="Pfam" id="PF04471"/>
    </source>
</evidence>
<dbReference type="GO" id="GO:0004519">
    <property type="term" value="F:endonuclease activity"/>
    <property type="evidence" value="ECO:0007669"/>
    <property type="project" value="UniProtKB-KW"/>
</dbReference>
<dbReference type="PANTHER" id="PTHR30015">
    <property type="entry name" value="MRR RESTRICTION SYSTEM PROTEIN"/>
    <property type="match status" value="1"/>
</dbReference>
<dbReference type="InterPro" id="IPR011335">
    <property type="entry name" value="Restrct_endonuc-II-like"/>
</dbReference>
<dbReference type="InterPro" id="IPR007560">
    <property type="entry name" value="Restrct_endonuc_IV_Mrr"/>
</dbReference>
<keyword evidence="3" id="KW-0255">Endonuclease</keyword>
<protein>
    <submittedName>
        <fullName evidence="3">Restriction endonuclease</fullName>
    </submittedName>
</protein>
<name>A0ABS1WZT4_9GAMM</name>
<organism evidence="3 4">
    <name type="scientific">Steroidobacter gossypii</name>
    <dbReference type="NCBI Taxonomy" id="2805490"/>
    <lineage>
        <taxon>Bacteria</taxon>
        <taxon>Pseudomonadati</taxon>
        <taxon>Pseudomonadota</taxon>
        <taxon>Gammaproteobacteria</taxon>
        <taxon>Steroidobacterales</taxon>
        <taxon>Steroidobacteraceae</taxon>
        <taxon>Steroidobacter</taxon>
    </lineage>
</organism>
<dbReference type="Gene3D" id="3.40.1350.10">
    <property type="match status" value="1"/>
</dbReference>
<feature type="domain" description="Restriction endonuclease type IV Mrr" evidence="1">
    <location>
        <begin position="158"/>
        <end position="279"/>
    </location>
</feature>
<dbReference type="PANTHER" id="PTHR30015:SF7">
    <property type="entry name" value="TYPE IV METHYL-DIRECTED RESTRICTION ENZYME ECOKMRR"/>
    <property type="match status" value="1"/>
</dbReference>
<keyword evidence="3" id="KW-0540">Nuclease</keyword>
<evidence type="ECO:0000313" key="4">
    <source>
        <dbReference type="Proteomes" id="UP000661077"/>
    </source>
</evidence>
<comment type="caution">
    <text evidence="3">The sequence shown here is derived from an EMBL/GenBank/DDBJ whole genome shotgun (WGS) entry which is preliminary data.</text>
</comment>
<evidence type="ECO:0000313" key="3">
    <source>
        <dbReference type="EMBL" id="MBM0106494.1"/>
    </source>
</evidence>
<proteinExistence type="predicted"/>